<evidence type="ECO:0000313" key="2">
    <source>
        <dbReference type="Proteomes" id="UP000801492"/>
    </source>
</evidence>
<dbReference type="Proteomes" id="UP000801492">
    <property type="component" value="Unassembled WGS sequence"/>
</dbReference>
<dbReference type="OrthoDB" id="6765864at2759"/>
<keyword evidence="2" id="KW-1185">Reference proteome</keyword>
<protein>
    <recommendedName>
        <fullName evidence="3">Reverse transcriptase</fullName>
    </recommendedName>
</protein>
<reference evidence="1" key="1">
    <citation type="submission" date="2019-08" db="EMBL/GenBank/DDBJ databases">
        <title>The genome of the North American firefly Photinus pyralis.</title>
        <authorList>
            <consortium name="Photinus pyralis genome working group"/>
            <person name="Fallon T.R."/>
            <person name="Sander Lower S.E."/>
            <person name="Weng J.-K."/>
        </authorList>
    </citation>
    <scope>NUCLEOTIDE SEQUENCE</scope>
    <source>
        <strain evidence="1">TRF0915ILg1</strain>
        <tissue evidence="1">Whole body</tissue>
    </source>
</reference>
<gene>
    <name evidence="1" type="ORF">ILUMI_07918</name>
</gene>
<evidence type="ECO:0008006" key="3">
    <source>
        <dbReference type="Google" id="ProtNLM"/>
    </source>
</evidence>
<dbReference type="AlphaFoldDB" id="A0A8K0DCE5"/>
<accession>A0A8K0DCE5</accession>
<dbReference type="PANTHER" id="PTHR19446">
    <property type="entry name" value="REVERSE TRANSCRIPTASES"/>
    <property type="match status" value="1"/>
</dbReference>
<evidence type="ECO:0000313" key="1">
    <source>
        <dbReference type="EMBL" id="KAF2898255.1"/>
    </source>
</evidence>
<name>A0A8K0DCE5_IGNLU</name>
<sequence length="202" mass="23183">MYDAGTIHNAIEEIDRRSVDIMSKVKRAAGIYKPRKPGCITDNQESLVVDKEHIQVVWKKYVERTFEDGRDNNQLNLECSTGRPITHEKVKTAIKATKAGKAAGPDNFQPEFMKIIGDEGTKSLTAIFDKVYNSGRIPLGWLKQCEKYEDHYIISLISHLLKTFLKIIRRRIYQKCEAHTTQKIFVHSSGLSSTLQKRQLLY</sequence>
<organism evidence="1 2">
    <name type="scientific">Ignelater luminosus</name>
    <name type="common">Cucubano</name>
    <name type="synonym">Pyrophorus luminosus</name>
    <dbReference type="NCBI Taxonomy" id="2038154"/>
    <lineage>
        <taxon>Eukaryota</taxon>
        <taxon>Metazoa</taxon>
        <taxon>Ecdysozoa</taxon>
        <taxon>Arthropoda</taxon>
        <taxon>Hexapoda</taxon>
        <taxon>Insecta</taxon>
        <taxon>Pterygota</taxon>
        <taxon>Neoptera</taxon>
        <taxon>Endopterygota</taxon>
        <taxon>Coleoptera</taxon>
        <taxon>Polyphaga</taxon>
        <taxon>Elateriformia</taxon>
        <taxon>Elateroidea</taxon>
        <taxon>Elateridae</taxon>
        <taxon>Agrypninae</taxon>
        <taxon>Pyrophorini</taxon>
        <taxon>Ignelater</taxon>
    </lineage>
</organism>
<proteinExistence type="predicted"/>
<dbReference type="EMBL" id="VTPC01003618">
    <property type="protein sequence ID" value="KAF2898255.1"/>
    <property type="molecule type" value="Genomic_DNA"/>
</dbReference>
<comment type="caution">
    <text evidence="1">The sequence shown here is derived from an EMBL/GenBank/DDBJ whole genome shotgun (WGS) entry which is preliminary data.</text>
</comment>